<dbReference type="AlphaFoldDB" id="A0AAV9PKL2"/>
<keyword evidence="5" id="KW-0539">Nucleus</keyword>
<feature type="region of interest" description="Disordered" evidence="6">
    <location>
        <begin position="637"/>
        <end position="659"/>
    </location>
</feature>
<keyword evidence="4" id="KW-0804">Transcription</keyword>
<evidence type="ECO:0000256" key="6">
    <source>
        <dbReference type="SAM" id="MobiDB-lite"/>
    </source>
</evidence>
<feature type="region of interest" description="Disordered" evidence="6">
    <location>
        <begin position="492"/>
        <end position="521"/>
    </location>
</feature>
<feature type="region of interest" description="Disordered" evidence="6">
    <location>
        <begin position="548"/>
        <end position="578"/>
    </location>
</feature>
<feature type="compositionally biased region" description="Acidic residues" evidence="6">
    <location>
        <begin position="77"/>
        <end position="86"/>
    </location>
</feature>
<dbReference type="SMART" id="SM01401">
    <property type="entry name" value="Sds3"/>
    <property type="match status" value="1"/>
</dbReference>
<feature type="compositionally biased region" description="Low complexity" evidence="6">
    <location>
        <begin position="495"/>
        <end position="508"/>
    </location>
</feature>
<feature type="compositionally biased region" description="Low complexity" evidence="6">
    <location>
        <begin position="159"/>
        <end position="173"/>
    </location>
</feature>
<dbReference type="GeneID" id="89922888"/>
<evidence type="ECO:0000256" key="2">
    <source>
        <dbReference type="ARBA" id="ARBA00022491"/>
    </source>
</evidence>
<keyword evidence="8" id="KW-1185">Reference proteome</keyword>
<feature type="compositionally biased region" description="Basic and acidic residues" evidence="6">
    <location>
        <begin position="101"/>
        <end position="119"/>
    </location>
</feature>
<sequence>MAMPAASRTASQTTPARPSISPLSTASKKLNSSPIATRDATMQDVEAQLNSEMGMEAADNDADLGDGQDDRSSSLSDPEDDNDDMDGLNGVADNITEEEQSGARRDLEVDSEAETERLDQTPQKLRKHADALGRTPSKLSQAATAEDDLSDPPSPLPAGPGAASSTSTVATAGQKRKRSEDDGDSPLTSAESDIGESPRKRSHEITADTPAHNFDDAAARLERAEEREGTPAADGAVAKGGKGRKGRPKGKKHEQANAQPTADAAEPEEEQAIEDNQPKTEEDLAAKKEATTLYDDVAKQFRAFRERLTNERLAVLTSELHLLSQPECEYPEYLRQVACVDARLNKQISEAHAYYNYRMRSLRDRVLGDRAQLHSQHFQTVRELRDDVLDQLGEDWYAIQKERRSGDEAADERYIYKFPKKRSDHVKQQAKYNQEVSILSGMAKYVGFPAAPDLAGADVRAWEEDARAMKVTIRTRNHSAGDSLLTSLQLSKRGAQPTHAPQQHQQHPPQQPTYLAGPTVPAFAPDERLAHEQFYEQNAWARPQAPIHQSHAHPLGSGVGTPGISHTPDWAADPNPTARNLMHNLYQRNQVSSPLATPARHSGGGDGADALPSSVMAQPPTATSAIADRMNLLSQLSRANGGDREPPSSSPLTAIPRPKYDGDLTGFRNISGISAISGASTIDAPPEADNNHHYRHDEAPKHPLPHLIAQPSAPQQVFDTSQLHRHPAESGREVYSSAGFRPKEGAFGTPTPAPLMPSGGREGNGAS</sequence>
<dbReference type="EMBL" id="JAVRRT010000002">
    <property type="protein sequence ID" value="KAK5174460.1"/>
    <property type="molecule type" value="Genomic_DNA"/>
</dbReference>
<feature type="region of interest" description="Disordered" evidence="6">
    <location>
        <begin position="1"/>
        <end position="281"/>
    </location>
</feature>
<protein>
    <submittedName>
        <fullName evidence="7">Uncharacterized protein</fullName>
    </submittedName>
</protein>
<comment type="caution">
    <text evidence="7">The sequence shown here is derived from an EMBL/GenBank/DDBJ whole genome shotgun (WGS) entry which is preliminary data.</text>
</comment>
<comment type="subcellular location">
    <subcellularLocation>
        <location evidence="1">Nucleus</location>
    </subcellularLocation>
</comment>
<dbReference type="RefSeq" id="XP_064663129.1">
    <property type="nucleotide sequence ID" value="XM_064798802.1"/>
</dbReference>
<keyword evidence="2" id="KW-0678">Repressor</keyword>
<feature type="compositionally biased region" description="Basic and acidic residues" evidence="6">
    <location>
        <begin position="213"/>
        <end position="229"/>
    </location>
</feature>
<name>A0AAV9PKL2_9PEZI</name>
<reference evidence="7 8" key="1">
    <citation type="submission" date="2023-08" db="EMBL/GenBank/DDBJ databases">
        <title>Black Yeasts Isolated from many extreme environments.</title>
        <authorList>
            <person name="Coleine C."/>
            <person name="Stajich J.E."/>
            <person name="Selbmann L."/>
        </authorList>
    </citation>
    <scope>NUCLEOTIDE SEQUENCE [LARGE SCALE GENOMIC DNA]</scope>
    <source>
        <strain evidence="7 8">CCFEE 5935</strain>
    </source>
</reference>
<feature type="compositionally biased region" description="Basic residues" evidence="6">
    <location>
        <begin position="241"/>
        <end position="252"/>
    </location>
</feature>
<feature type="compositionally biased region" description="Acidic residues" evidence="6">
    <location>
        <begin position="58"/>
        <end position="67"/>
    </location>
</feature>
<proteinExistence type="predicted"/>
<dbReference type="PANTHER" id="PTHR21964">
    <property type="entry name" value="BREAST CANCER METASTASIS-SUPPRESSOR 1"/>
    <property type="match status" value="1"/>
</dbReference>
<dbReference type="Proteomes" id="UP001337655">
    <property type="component" value="Unassembled WGS sequence"/>
</dbReference>
<dbReference type="InterPro" id="IPR013907">
    <property type="entry name" value="Sds3"/>
</dbReference>
<keyword evidence="3" id="KW-0805">Transcription regulation</keyword>
<dbReference type="Pfam" id="PF08598">
    <property type="entry name" value="Sds3"/>
    <property type="match status" value="1"/>
</dbReference>
<gene>
    <name evidence="7" type="ORF">LTR77_001540</name>
</gene>
<evidence type="ECO:0000313" key="7">
    <source>
        <dbReference type="EMBL" id="KAK5174460.1"/>
    </source>
</evidence>
<evidence type="ECO:0000313" key="8">
    <source>
        <dbReference type="Proteomes" id="UP001337655"/>
    </source>
</evidence>
<evidence type="ECO:0000256" key="1">
    <source>
        <dbReference type="ARBA" id="ARBA00004123"/>
    </source>
</evidence>
<dbReference type="GO" id="GO:0005654">
    <property type="term" value="C:nucleoplasm"/>
    <property type="evidence" value="ECO:0007669"/>
    <property type="project" value="UniProtKB-ARBA"/>
</dbReference>
<dbReference type="GO" id="GO:0010468">
    <property type="term" value="P:regulation of gene expression"/>
    <property type="evidence" value="ECO:0007669"/>
    <property type="project" value="UniProtKB-ARBA"/>
</dbReference>
<evidence type="ECO:0000256" key="3">
    <source>
        <dbReference type="ARBA" id="ARBA00023015"/>
    </source>
</evidence>
<evidence type="ECO:0000256" key="5">
    <source>
        <dbReference type="ARBA" id="ARBA00023242"/>
    </source>
</evidence>
<feature type="region of interest" description="Disordered" evidence="6">
    <location>
        <begin position="593"/>
        <end position="619"/>
    </location>
</feature>
<feature type="region of interest" description="Disordered" evidence="6">
    <location>
        <begin position="715"/>
        <end position="767"/>
    </location>
</feature>
<feature type="compositionally biased region" description="Basic and acidic residues" evidence="6">
    <location>
        <begin position="196"/>
        <end position="206"/>
    </location>
</feature>
<feature type="compositionally biased region" description="Polar residues" evidence="6">
    <location>
        <begin position="8"/>
        <end position="35"/>
    </location>
</feature>
<accession>A0AAV9PKL2</accession>
<evidence type="ECO:0000256" key="4">
    <source>
        <dbReference type="ARBA" id="ARBA00023163"/>
    </source>
</evidence>
<organism evidence="7 8">
    <name type="scientific">Saxophila tyrrhenica</name>
    <dbReference type="NCBI Taxonomy" id="1690608"/>
    <lineage>
        <taxon>Eukaryota</taxon>
        <taxon>Fungi</taxon>
        <taxon>Dikarya</taxon>
        <taxon>Ascomycota</taxon>
        <taxon>Pezizomycotina</taxon>
        <taxon>Dothideomycetes</taxon>
        <taxon>Dothideomycetidae</taxon>
        <taxon>Mycosphaerellales</taxon>
        <taxon>Extremaceae</taxon>
        <taxon>Saxophila</taxon>
    </lineage>
</organism>